<dbReference type="GO" id="GO:0000463">
    <property type="term" value="P:maturation of LSU-rRNA from tricistronic rRNA transcript (SSU-rRNA, 5.8S rRNA, LSU-rRNA)"/>
    <property type="evidence" value="ECO:0007669"/>
    <property type="project" value="TreeGrafter"/>
</dbReference>
<keyword evidence="5 8" id="KW-0808">Transferase</keyword>
<feature type="compositionally biased region" description="Basic and acidic residues" evidence="9">
    <location>
        <begin position="731"/>
        <end position="740"/>
    </location>
</feature>
<feature type="compositionally biased region" description="Acidic residues" evidence="9">
    <location>
        <begin position="449"/>
        <end position="471"/>
    </location>
</feature>
<evidence type="ECO:0000256" key="9">
    <source>
        <dbReference type="SAM" id="MobiDB-lite"/>
    </source>
</evidence>
<feature type="region of interest" description="Disordered" evidence="9">
    <location>
        <begin position="895"/>
        <end position="927"/>
    </location>
</feature>
<accession>D7FSF8</accession>
<keyword evidence="2 8" id="KW-0690">Ribosome biogenesis</keyword>
<feature type="binding site" evidence="8">
    <location>
        <position position="74"/>
    </location>
    <ligand>
        <name>S-adenosyl-L-methionine</name>
        <dbReference type="ChEBI" id="CHEBI:59789"/>
    </ligand>
</feature>
<evidence type="ECO:0000259" key="12">
    <source>
        <dbReference type="Pfam" id="PF11861"/>
    </source>
</evidence>
<dbReference type="PANTHER" id="PTHR10920">
    <property type="entry name" value="RIBOSOMAL RNA METHYLTRANSFERASE"/>
    <property type="match status" value="1"/>
</dbReference>
<feature type="compositionally biased region" description="Low complexity" evidence="9">
    <location>
        <begin position="673"/>
        <end position="685"/>
    </location>
</feature>
<dbReference type="Proteomes" id="UP000002630">
    <property type="component" value="Unassembled WGS sequence"/>
</dbReference>
<comment type="function">
    <text evidence="8">Probable methyltransferase involved in the maturation of rRNA and in the biogenesis of ribosomal subunits.</text>
</comment>
<comment type="similarity">
    <text evidence="8">Belongs to the class I-like SAM-binding methyltransferase superfamily. RNA methyltransferase RlmE family. SPB1 subfamily.</text>
</comment>
<feature type="region of interest" description="Disordered" evidence="9">
    <location>
        <begin position="495"/>
        <end position="515"/>
    </location>
</feature>
<dbReference type="GO" id="GO:0016435">
    <property type="term" value="F:rRNA (guanine) methyltransferase activity"/>
    <property type="evidence" value="ECO:0007669"/>
    <property type="project" value="TreeGrafter"/>
</dbReference>
<dbReference type="InterPro" id="IPR012920">
    <property type="entry name" value="rRNA_MeTfrase_SPB1-like_C"/>
</dbReference>
<dbReference type="SUPFAM" id="SSF53335">
    <property type="entry name" value="S-adenosyl-L-methionine-dependent methyltransferases"/>
    <property type="match status" value="1"/>
</dbReference>
<evidence type="ECO:0000256" key="7">
    <source>
        <dbReference type="ARBA" id="ARBA00023242"/>
    </source>
</evidence>
<dbReference type="Pfam" id="PF07780">
    <property type="entry name" value="Spb1_C"/>
    <property type="match status" value="1"/>
</dbReference>
<feature type="compositionally biased region" description="Acidic residues" evidence="9">
    <location>
        <begin position="630"/>
        <end position="643"/>
    </location>
</feature>
<dbReference type="STRING" id="2880.D7FSF8"/>
<evidence type="ECO:0000256" key="1">
    <source>
        <dbReference type="ARBA" id="ARBA00004604"/>
    </source>
</evidence>
<evidence type="ECO:0000256" key="4">
    <source>
        <dbReference type="ARBA" id="ARBA00022603"/>
    </source>
</evidence>
<feature type="domain" description="Ribosomal RNA methyltransferase FtsJ" evidence="10">
    <location>
        <begin position="22"/>
        <end position="198"/>
    </location>
</feature>
<feature type="region of interest" description="Disordered" evidence="9">
    <location>
        <begin position="440"/>
        <end position="474"/>
    </location>
</feature>
<protein>
    <recommendedName>
        <fullName evidence="8">Putative rRNA methyltransferase</fullName>
        <ecNumber evidence="8">2.1.1.-</ecNumber>
    </recommendedName>
    <alternativeName>
        <fullName evidence="8">2'-O-ribose RNA methyltransferase SPB1 homolog</fullName>
    </alternativeName>
</protein>
<evidence type="ECO:0000313" key="14">
    <source>
        <dbReference type="Proteomes" id="UP000002630"/>
    </source>
</evidence>
<evidence type="ECO:0000259" key="10">
    <source>
        <dbReference type="Pfam" id="PF01728"/>
    </source>
</evidence>
<keyword evidence="14" id="KW-1185">Reference proteome</keyword>
<feature type="compositionally biased region" description="Basic and acidic residues" evidence="9">
    <location>
        <begin position="966"/>
        <end position="978"/>
    </location>
</feature>
<dbReference type="Gene3D" id="3.40.50.150">
    <property type="entry name" value="Vaccinia Virus protein VP39"/>
    <property type="match status" value="1"/>
</dbReference>
<dbReference type="GO" id="GO:0000466">
    <property type="term" value="P:maturation of 5.8S rRNA from tricistronic rRNA transcript (SSU-rRNA, 5.8S rRNA, LSU-rRNA)"/>
    <property type="evidence" value="ECO:0007669"/>
    <property type="project" value="TreeGrafter"/>
</dbReference>
<dbReference type="InterPro" id="IPR015507">
    <property type="entry name" value="rRNA-MeTfrase_E"/>
</dbReference>
<dbReference type="HAMAP" id="MF_01547">
    <property type="entry name" value="RNA_methyltr_E"/>
    <property type="match status" value="1"/>
</dbReference>
<dbReference type="InterPro" id="IPR050082">
    <property type="entry name" value="RNA_methyltr_RlmE"/>
</dbReference>
<evidence type="ECO:0000256" key="5">
    <source>
        <dbReference type="ARBA" id="ARBA00022679"/>
    </source>
</evidence>
<feature type="domain" description="DUF3381" evidence="12">
    <location>
        <begin position="238"/>
        <end position="397"/>
    </location>
</feature>
<feature type="compositionally biased region" description="Acidic residues" evidence="9">
    <location>
        <begin position="336"/>
        <end position="349"/>
    </location>
</feature>
<feature type="compositionally biased region" description="Basic residues" evidence="9">
    <location>
        <begin position="896"/>
        <end position="913"/>
    </location>
</feature>
<proteinExistence type="inferred from homology"/>
<keyword evidence="6 8" id="KW-0949">S-adenosyl-L-methionine</keyword>
<dbReference type="HAMAP" id="MF_03163">
    <property type="entry name" value="RNA_methyltr_E_SPB1"/>
    <property type="match status" value="1"/>
</dbReference>
<dbReference type="GO" id="GO:0005730">
    <property type="term" value="C:nucleolus"/>
    <property type="evidence" value="ECO:0007669"/>
    <property type="project" value="UniProtKB-SubCell"/>
</dbReference>
<dbReference type="OrthoDB" id="1287559at2759"/>
<dbReference type="PANTHER" id="PTHR10920:SF13">
    <property type="entry name" value="PRE-RRNA 2'-O-RIBOSE RNA METHYLTRANSFERASE FTSJ3"/>
    <property type="match status" value="1"/>
</dbReference>
<feature type="region of interest" description="Disordered" evidence="9">
    <location>
        <begin position="538"/>
        <end position="740"/>
    </location>
</feature>
<feature type="compositionally biased region" description="Basic and acidic residues" evidence="9">
    <location>
        <begin position="703"/>
        <end position="718"/>
    </location>
</feature>
<feature type="binding site" evidence="8">
    <location>
        <position position="54"/>
    </location>
    <ligand>
        <name>S-adenosyl-L-methionine</name>
        <dbReference type="ChEBI" id="CHEBI:59789"/>
    </ligand>
</feature>
<keyword evidence="4 8" id="KW-0489">Methyltransferase</keyword>
<dbReference type="FunFam" id="3.40.50.150:FF:000004">
    <property type="entry name" value="AdoMet-dependent rRNA methyltransferase SPB1"/>
    <property type="match status" value="1"/>
</dbReference>
<gene>
    <name evidence="13" type="ORF">Esi_0233_0010</name>
</gene>
<comment type="subcellular location">
    <subcellularLocation>
        <location evidence="1 8">Nucleus</location>
        <location evidence="1 8">Nucleolus</location>
    </subcellularLocation>
</comment>
<dbReference type="InParanoid" id="D7FSF8"/>
<keyword evidence="7 8" id="KW-0539">Nucleus</keyword>
<evidence type="ECO:0000256" key="2">
    <source>
        <dbReference type="ARBA" id="ARBA00022517"/>
    </source>
</evidence>
<organism evidence="13 14">
    <name type="scientific">Ectocarpus siliculosus</name>
    <name type="common">Brown alga</name>
    <name type="synonym">Conferva siliculosa</name>
    <dbReference type="NCBI Taxonomy" id="2880"/>
    <lineage>
        <taxon>Eukaryota</taxon>
        <taxon>Sar</taxon>
        <taxon>Stramenopiles</taxon>
        <taxon>Ochrophyta</taxon>
        <taxon>PX clade</taxon>
        <taxon>Phaeophyceae</taxon>
        <taxon>Ectocarpales</taxon>
        <taxon>Ectocarpaceae</taxon>
        <taxon>Ectocarpus</taxon>
    </lineage>
</organism>
<feature type="compositionally biased region" description="Acidic residues" evidence="9">
    <location>
        <begin position="540"/>
        <end position="566"/>
    </location>
</feature>
<keyword evidence="3 8" id="KW-0698">rRNA processing</keyword>
<dbReference type="AlphaFoldDB" id="D7FSF8"/>
<dbReference type="Pfam" id="PF11861">
    <property type="entry name" value="DUF3381"/>
    <property type="match status" value="1"/>
</dbReference>
<feature type="domain" description="Ribosomal RNA methyltransferase SPB1-like C-terminal" evidence="11">
    <location>
        <begin position="801"/>
        <end position="982"/>
    </location>
</feature>
<dbReference type="InterPro" id="IPR029063">
    <property type="entry name" value="SAM-dependent_MTases_sf"/>
</dbReference>
<comment type="catalytic activity">
    <reaction evidence="8">
        <text>a ribonucleotide in rRNA + S-adenosyl-L-methionine = a 2'-O-methylribonucleotide in rRNA + S-adenosyl-L-homocysteine + H(+)</text>
        <dbReference type="Rhea" id="RHEA:48628"/>
        <dbReference type="Rhea" id="RHEA-COMP:12164"/>
        <dbReference type="Rhea" id="RHEA-COMP:12165"/>
        <dbReference type="ChEBI" id="CHEBI:15378"/>
        <dbReference type="ChEBI" id="CHEBI:57856"/>
        <dbReference type="ChEBI" id="CHEBI:59789"/>
        <dbReference type="ChEBI" id="CHEBI:90675"/>
        <dbReference type="ChEBI" id="CHEBI:90676"/>
    </reaction>
</comment>
<feature type="compositionally biased region" description="Basic residues" evidence="9">
    <location>
        <begin position="991"/>
        <end position="1004"/>
    </location>
</feature>
<feature type="region of interest" description="Disordered" evidence="9">
    <location>
        <begin position="950"/>
        <end position="1004"/>
    </location>
</feature>
<feature type="binding site" evidence="8">
    <location>
        <position position="90"/>
    </location>
    <ligand>
        <name>S-adenosyl-L-methionine</name>
        <dbReference type="ChEBI" id="CHEBI:59789"/>
    </ligand>
</feature>
<dbReference type="GO" id="GO:0030687">
    <property type="term" value="C:preribosome, large subunit precursor"/>
    <property type="evidence" value="ECO:0007669"/>
    <property type="project" value="TreeGrafter"/>
</dbReference>
<dbReference type="Pfam" id="PF01728">
    <property type="entry name" value="FtsJ"/>
    <property type="match status" value="1"/>
</dbReference>
<dbReference type="FunCoup" id="D7FSF8">
    <property type="interactions" value="352"/>
</dbReference>
<dbReference type="InterPro" id="IPR024576">
    <property type="entry name" value="rRNA_MeTfrase_Spb1_DUF3381"/>
</dbReference>
<dbReference type="InterPro" id="IPR002877">
    <property type="entry name" value="RNA_MeTrfase_FtsJ_dom"/>
</dbReference>
<dbReference type="InterPro" id="IPR028589">
    <property type="entry name" value="SPB1-like"/>
</dbReference>
<evidence type="ECO:0000259" key="11">
    <source>
        <dbReference type="Pfam" id="PF07780"/>
    </source>
</evidence>
<feature type="region of interest" description="Disordered" evidence="9">
    <location>
        <begin position="334"/>
        <end position="354"/>
    </location>
</feature>
<name>D7FSF8_ECTSI</name>
<evidence type="ECO:0000313" key="13">
    <source>
        <dbReference type="EMBL" id="CBJ31099.1"/>
    </source>
</evidence>
<feature type="active site" description="Proton acceptor" evidence="8">
    <location>
        <position position="155"/>
    </location>
</feature>
<evidence type="ECO:0000256" key="6">
    <source>
        <dbReference type="ARBA" id="ARBA00022691"/>
    </source>
</evidence>
<dbReference type="GO" id="GO:0008650">
    <property type="term" value="F:rRNA (uridine-2'-O-)-methyltransferase activity"/>
    <property type="evidence" value="ECO:0007669"/>
    <property type="project" value="TreeGrafter"/>
</dbReference>
<sequence length="1004" mass="111810">MGKRTKGQDRDKYYRLAKDQGFRARSAFKLIEINKKYDFLSSAKVCIDLCAAPGGWCQVAAKHMPRGSIILGVDLLPIRPIPNVKTLVHDITTDECRTALKREMQTWKADVVLCDGAPNVGTAYKKDAYEQNEIALHALRVATQHLKKGGTFVTKVYRSQDYNSLMWVIQQFFEEHQAVKPASSRSQSAEIFVVGRNYKAPDFIDSRMLEPKHAFRQDYDVEGGQKGLSIFHKKYDQHNKRHRQGYADDLGMSLSRVAKVSDFVNAEDPVRVLTDTHVLEFGADCQVFKDHRATTAEIQHLCSDLRVLGKGDFRHLIKWRMRMVKYLEELKALEGESGDEGDEEGEGGEGGDAAEVPMTEEEKEEEVQAEIRALQLKALAQRKRVRKKEREAAGRLRSRVAMGMENTAIDLPDEEGVFSLASIKTGGDLESIRDVDLSKLESSAMDVTVDNEEEESGAEDGSSDEDDDSDAEDVKLEAHLAEGYLRFLQAKDENRRMEGTRLAKRNKQAKAAKAAEEEMEDMALYDGDQQRYLQLLANGGEEEVGIDASDVDSSDDISDDDDSDDDVRDKLSSSVSRAVGRGKRGRGAMGASAVVSDPNPLMAEIGSKSERRQAAAQRWFSDPLFAGIDDTLEGGEEEEEQEADDKASGVVPPSKRKRGSGEEDRAKRRGAAGEELGAAEALIAAMPKTDKEKRKEKRKKAAERKERKESKNSKRMGEDGIADDDLQVVSGERDLENLDPKERVKLEKKRGLIRAGMGAAADEAEDTGFEVAKASGAAMAMLGKRYKPKFAVDGLDVEDDRDYGSDQEPYDDEDRARQLALGTMMLRKHRAKEMVDAAYNRFSWNDDADLPDWFVDDEKRHYRPQVPLPPALVEQMKNKFMSLATKPIKKVAEARARKRKRAAQRLTNAKKKATALAANPDMSEREKLKAVQQAMKKGAKQDIPSKVYVVAGKGPSGTKKKGAKIKMVDARMKSDTRGAKRSKVKQATGKAPKKKKGKGRQGRH</sequence>
<feature type="binding site" evidence="8">
    <location>
        <position position="56"/>
    </location>
    <ligand>
        <name>S-adenosyl-L-methionine</name>
        <dbReference type="ChEBI" id="CHEBI:59789"/>
    </ligand>
</feature>
<evidence type="ECO:0000256" key="3">
    <source>
        <dbReference type="ARBA" id="ARBA00022552"/>
    </source>
</evidence>
<dbReference type="eggNOG" id="KOG1098">
    <property type="taxonomic scope" value="Eukaryota"/>
</dbReference>
<reference evidence="13 14" key="1">
    <citation type="journal article" date="2010" name="Nature">
        <title>The Ectocarpus genome and the independent evolution of multicellularity in brown algae.</title>
        <authorList>
            <person name="Cock J.M."/>
            <person name="Sterck L."/>
            <person name="Rouze P."/>
            <person name="Scornet D."/>
            <person name="Allen A.E."/>
            <person name="Amoutzias G."/>
            <person name="Anthouard V."/>
            <person name="Artiguenave F."/>
            <person name="Aury J.M."/>
            <person name="Badger J.H."/>
            <person name="Beszteri B."/>
            <person name="Billiau K."/>
            <person name="Bonnet E."/>
            <person name="Bothwell J.H."/>
            <person name="Bowler C."/>
            <person name="Boyen C."/>
            <person name="Brownlee C."/>
            <person name="Carrano C.J."/>
            <person name="Charrier B."/>
            <person name="Cho G.Y."/>
            <person name="Coelho S.M."/>
            <person name="Collen J."/>
            <person name="Corre E."/>
            <person name="Da Silva C."/>
            <person name="Delage L."/>
            <person name="Delaroque N."/>
            <person name="Dittami S.M."/>
            <person name="Doulbeau S."/>
            <person name="Elias M."/>
            <person name="Farnham G."/>
            <person name="Gachon C.M."/>
            <person name="Gschloessl B."/>
            <person name="Heesch S."/>
            <person name="Jabbari K."/>
            <person name="Jubin C."/>
            <person name="Kawai H."/>
            <person name="Kimura K."/>
            <person name="Kloareg B."/>
            <person name="Kupper F.C."/>
            <person name="Lang D."/>
            <person name="Le Bail A."/>
            <person name="Leblanc C."/>
            <person name="Lerouge P."/>
            <person name="Lohr M."/>
            <person name="Lopez P.J."/>
            <person name="Martens C."/>
            <person name="Maumus F."/>
            <person name="Michel G."/>
            <person name="Miranda-Saavedra D."/>
            <person name="Morales J."/>
            <person name="Moreau H."/>
            <person name="Motomura T."/>
            <person name="Nagasato C."/>
            <person name="Napoli C.A."/>
            <person name="Nelson D.R."/>
            <person name="Nyvall-Collen P."/>
            <person name="Peters A.F."/>
            <person name="Pommier C."/>
            <person name="Potin P."/>
            <person name="Poulain J."/>
            <person name="Quesneville H."/>
            <person name="Read B."/>
            <person name="Rensing S.A."/>
            <person name="Ritter A."/>
            <person name="Rousvoal S."/>
            <person name="Samanta M."/>
            <person name="Samson G."/>
            <person name="Schroeder D.C."/>
            <person name="Segurens B."/>
            <person name="Strittmatter M."/>
            <person name="Tonon T."/>
            <person name="Tregear J.W."/>
            <person name="Valentin K."/>
            <person name="von Dassow P."/>
            <person name="Yamagishi T."/>
            <person name="Van de Peer Y."/>
            <person name="Wincker P."/>
        </authorList>
    </citation>
    <scope>NUCLEOTIDE SEQUENCE [LARGE SCALE GENOMIC DNA]</scope>
    <source>
        <strain evidence="14">Ec32 / CCAP1310/4</strain>
    </source>
</reference>
<dbReference type="EMBL" id="FN649760">
    <property type="protein sequence ID" value="CBJ31099.1"/>
    <property type="molecule type" value="Genomic_DNA"/>
</dbReference>
<evidence type="ECO:0000256" key="8">
    <source>
        <dbReference type="HAMAP-Rule" id="MF_03163"/>
    </source>
</evidence>
<feature type="binding site" evidence="8">
    <location>
        <position position="115"/>
    </location>
    <ligand>
        <name>S-adenosyl-L-methionine</name>
        <dbReference type="ChEBI" id="CHEBI:59789"/>
    </ligand>
</feature>
<dbReference type="EC" id="2.1.1.-" evidence="8"/>